<evidence type="ECO:0000256" key="1">
    <source>
        <dbReference type="SAM" id="SignalP"/>
    </source>
</evidence>
<name>A0A1L7WKZ6_9HELO</name>
<dbReference type="OrthoDB" id="10332916at2759"/>
<gene>
    <name evidence="2" type="ORF">PAC_03320</name>
</gene>
<proteinExistence type="predicted"/>
<dbReference type="AlphaFoldDB" id="A0A1L7WKZ6"/>
<keyword evidence="1" id="KW-0732">Signal</keyword>
<reference evidence="2 3" key="1">
    <citation type="submission" date="2016-03" db="EMBL/GenBank/DDBJ databases">
        <authorList>
            <person name="Ploux O."/>
        </authorList>
    </citation>
    <scope>NUCLEOTIDE SEQUENCE [LARGE SCALE GENOMIC DNA]</scope>
    <source>
        <strain evidence="2 3">UAMH 11012</strain>
    </source>
</reference>
<feature type="chain" id="PRO_5011956393" evidence="1">
    <location>
        <begin position="18"/>
        <end position="257"/>
    </location>
</feature>
<organism evidence="2 3">
    <name type="scientific">Phialocephala subalpina</name>
    <dbReference type="NCBI Taxonomy" id="576137"/>
    <lineage>
        <taxon>Eukaryota</taxon>
        <taxon>Fungi</taxon>
        <taxon>Dikarya</taxon>
        <taxon>Ascomycota</taxon>
        <taxon>Pezizomycotina</taxon>
        <taxon>Leotiomycetes</taxon>
        <taxon>Helotiales</taxon>
        <taxon>Mollisiaceae</taxon>
        <taxon>Phialocephala</taxon>
        <taxon>Phialocephala fortinii species complex</taxon>
    </lineage>
</organism>
<protein>
    <submittedName>
        <fullName evidence="2">Uncharacterized protein</fullName>
    </submittedName>
</protein>
<keyword evidence="3" id="KW-1185">Reference proteome</keyword>
<feature type="signal peptide" evidence="1">
    <location>
        <begin position="1"/>
        <end position="17"/>
    </location>
</feature>
<sequence length="257" mass="27385">MSKLLAAMLLFATLTAAVKETINIYGPGDHDTVNKLYQAFGGSWDLSLSGIEGFEQAAISQLTFHPWDSNSTGYNTNSSSISNGRRRAVTPEVKTPSCYNQNDGHYSLFTVQQQQWITEAVCNEFLQALTPYAFAGLGILVNGVGCTTITNPLQRTACTVIVTMTVTAGGVYFQPQYANVCLANFNAIEKSCGQGGGAVNSELTTTSFFRNGQSVIVTTITSTIWATESLDETLSDVCSGGSTYCKTMECTGSVCGG</sequence>
<accession>A0A1L7WKZ6</accession>
<evidence type="ECO:0000313" key="2">
    <source>
        <dbReference type="EMBL" id="CZR53442.1"/>
    </source>
</evidence>
<evidence type="ECO:0000313" key="3">
    <source>
        <dbReference type="Proteomes" id="UP000184330"/>
    </source>
</evidence>
<dbReference type="EMBL" id="FJOG01000003">
    <property type="protein sequence ID" value="CZR53442.1"/>
    <property type="molecule type" value="Genomic_DNA"/>
</dbReference>
<dbReference type="Proteomes" id="UP000184330">
    <property type="component" value="Unassembled WGS sequence"/>
</dbReference>